<dbReference type="Pfam" id="PF00493">
    <property type="entry name" value="MCM"/>
    <property type="match status" value="1"/>
</dbReference>
<dbReference type="InterPro" id="IPR041562">
    <property type="entry name" value="MCM_lid"/>
</dbReference>
<keyword evidence="6 14" id="KW-0547">Nucleotide-binding</keyword>
<dbReference type="SUPFAM" id="SSF56574">
    <property type="entry name" value="Serpins"/>
    <property type="match status" value="1"/>
</dbReference>
<dbReference type="Gene3D" id="2.20.28.10">
    <property type="match status" value="1"/>
</dbReference>
<dbReference type="Gene3D" id="3.30.497.10">
    <property type="entry name" value="Antithrombin, subunit I, domain 2"/>
    <property type="match status" value="1"/>
</dbReference>
<comment type="subcellular location">
    <subcellularLocation>
        <location evidence="1">Nucleus</location>
    </subcellularLocation>
</comment>
<evidence type="ECO:0000256" key="9">
    <source>
        <dbReference type="ARBA" id="ARBA00022840"/>
    </source>
</evidence>
<dbReference type="EC" id="3.6.4.12" evidence="3"/>
<feature type="compositionally biased region" description="Polar residues" evidence="15">
    <location>
        <begin position="1459"/>
        <end position="1473"/>
    </location>
</feature>
<dbReference type="InterPro" id="IPR003593">
    <property type="entry name" value="AAA+_ATPase"/>
</dbReference>
<keyword evidence="18" id="KW-1185">Reference proteome</keyword>
<evidence type="ECO:0000256" key="11">
    <source>
        <dbReference type="ARBA" id="ARBA00023125"/>
    </source>
</evidence>
<dbReference type="InterPro" id="IPR012340">
    <property type="entry name" value="NA-bd_OB-fold"/>
</dbReference>
<feature type="compositionally biased region" description="Polar residues" evidence="15">
    <location>
        <begin position="1481"/>
        <end position="1511"/>
    </location>
</feature>
<name>A0A6H5IBB9_9HYME</name>
<evidence type="ECO:0000313" key="17">
    <source>
        <dbReference type="EMBL" id="CAB0035297.1"/>
    </source>
</evidence>
<evidence type="ECO:0000256" key="2">
    <source>
        <dbReference type="ARBA" id="ARBA00008010"/>
    </source>
</evidence>
<dbReference type="GO" id="GO:0006271">
    <property type="term" value="P:DNA strand elongation involved in DNA replication"/>
    <property type="evidence" value="ECO:0007669"/>
    <property type="project" value="TreeGrafter"/>
</dbReference>
<dbReference type="InterPro" id="IPR036388">
    <property type="entry name" value="WH-like_DNA-bd_sf"/>
</dbReference>
<keyword evidence="12" id="KW-0539">Nucleus</keyword>
<dbReference type="GO" id="GO:1902975">
    <property type="term" value="P:mitotic DNA replication initiation"/>
    <property type="evidence" value="ECO:0007669"/>
    <property type="project" value="TreeGrafter"/>
</dbReference>
<dbReference type="PANTHER" id="PTHR11630:SF66">
    <property type="entry name" value="DNA REPLICATION LICENSING FACTOR MCM4"/>
    <property type="match status" value="1"/>
</dbReference>
<dbReference type="SUPFAM" id="SSF50249">
    <property type="entry name" value="Nucleic acid-binding proteins"/>
    <property type="match status" value="1"/>
</dbReference>
<dbReference type="InterPro" id="IPR023796">
    <property type="entry name" value="Serpin_dom"/>
</dbReference>
<dbReference type="PROSITE" id="PS50051">
    <property type="entry name" value="MCM_2"/>
    <property type="match status" value="1"/>
</dbReference>
<feature type="region of interest" description="Disordered" evidence="15">
    <location>
        <begin position="755"/>
        <end position="785"/>
    </location>
</feature>
<evidence type="ECO:0000256" key="6">
    <source>
        <dbReference type="ARBA" id="ARBA00022741"/>
    </source>
</evidence>
<evidence type="ECO:0000256" key="10">
    <source>
        <dbReference type="ARBA" id="ARBA00022900"/>
    </source>
</evidence>
<feature type="compositionally biased region" description="Basic residues" evidence="15">
    <location>
        <begin position="1446"/>
        <end position="1455"/>
    </location>
</feature>
<dbReference type="PRINTS" id="PR01660">
    <property type="entry name" value="MCMPROTEIN4"/>
</dbReference>
<sequence>MKNKRNILVSVPQVKMTIKRSTLTALAVLVIWGCTSVLGATLEQKSLSASTTPLMNNESIEVEARRKKVPSGAHLHQQQQQQQQQQYYHQQHHPTAYKASAGSPGSPVNLFTPDDFQFYTLDSSGQLVKKQMTKQEIQGMIAAGAGAAAAASSNLPVDLSHHKTKIPQQEPKIADVVQNVQNVLKNELKKPVQIYSSGSSIPNIVNNQWSSMLPYILSGGSVDQQDIAQDTSILLPTLDSDPYVDVVPLQSDRVVPVYSAGVEQKNKVTSQKPAFAQNVNQKPVLLGNMALDGGILNFPDSAGHSPNQYNKPAKQPTQNIVQDAVDVKNNTYTKPTLYIPSSPSLQADAKDKYTHVHYQSVPIYSRPNQQDKVTTLVSETKQEATATVAPFKKPTYLTSATQRPLTTNSPPSTTRTTVRDNFPATIMNVGPMGGFKKPEILHKPTPYRPTFEPINRLSTSDNYETTFRPIYTPMSQTTVAIESASPYRPVFSDKTNTVTFKPANFQFPVYEISSEPSSGLKVTIYPGNSFETETTRKMPSTPVFNVPTQPSTVAFTTRKMSEAVTQASSSVTETPSLKSQESITEKSSNVSEISKTTEKVTEKTSETITEVPFQSPAGTEEESILNIRLPTTIIDIAPEEAKKAPSATAQAGVSLKETEKKINEVINQLQNSPQNSEHSRYDYASELTTTIDPSDTFETLPKEEASTEIHSFHPMIEYPSKAAKDSGNDTFSMLDLTSRKDPKLPIESDIPSFTTTKIPDMLPSPLTTVSPISRPYPTGRPGLHSTKGVIEKIKATIDKSAGRINLEDEKTKSRLKPTEPMLNKVSIKNKPQNRRPTLENYTQTRRPTLETYPPRKSTVSVESLTKRPTFDSHPTRRATLETYVKKNTKPMNLNRPTINKISTVRPTSIKTTVPAPVPTSKTTIEQSMAKSDEVTKDLEMTTVVNLKLEEDEEAMEAKRHNHGANQQQVKAQIVSLDHSSSAIGLDQSSKDLDKDVADFLNLCNELSFRFWTLANSDLNPSRSVTMSPFGMLSTLAMIFLGARGLTSIQMNDILKLDDVVTFNPHLVFQNITDTVTLARDQGIENAAFVKALYADRLKVRRIIPFYKEQAQQFYEGAVVDINFSTAGDILRRRTNLLIRKQTGGRIKDFVKGHTVPLRSPLTALSANVFQTSCDGAEASSEGRDGEMYFAVAQTVKQRKLVPIPAVVWKTGVSAGYEPSLDATAVALGDAKKPVSLIMIMPGQQGLTAPGDNLERLEQRLFGRGTDNSLDKLLKVIIPRRVEVQLPKFSHRSIVNVTNALKMLGFDHLFSRTADLKGINGAGHDLYLADMIQMNLFGTCGDENKLGNRHLSETYPGSSPRHTRAWDKYQVQGRSSVNDHFEITNNKTMEQSDVAELTAACEDEEINNDGDGNEQNLSPSERRNLERIKQLRLQIHARSMRRPQGGKQRRKCRTRRQTVDAATTPRQQRNQPATASPRVRSSPRTRAANATNNSQNGTPRAKQGPSTASTDTPLRWGHNRKTQETIAASSEGPSSGVPASSPNRFLATSPLPMGLTEIDLSSPLNYGTPSSLGSIRTPRSGIRGTPLQQRPDIRSDKRLRQVNVIPEVPDESGIAVAASSENEQVAGPQLVIWGTNVIVNKCKQQFKEFIQTFIDPEAENDELPDNMDVTEPLYMQKLDEIHTLEEPYLNINCAHLLTSQPQLYRQLICYPQEVIPTMDMAINEMFFDKYPAAILSHQIQVRPFNVAKTKSMRLLNPEDIDQLITISGMVIRTSNVLPEMREAFFKCIACAFTTVVEIDRGRISEPTVCTNCNNNYCFSLVHNRSHYTDKQMIKLQESPDDMPAGQTPHTIVLYAHNDLVDAITAGDRVSVTGIYRAIPIQVIPRASNVRAVYKTHIDVVHYRKHDSKRLYDSEDGKEHSFPEERIELLKLLSKKRDIYDRLARNIAPSIYGNEDIKKGILLQLLGGTKKTHNTAGRSHFRSEINILLCGDPGTSKSQLLQFVYNLVPRSQYSSGKGSSAVGLTAYVTKDPETRQLVLQTGALVLADNGICCIDEFDKMNDSTRSVLHEVMEQQTLSIAKAGIICQLNARTSILAAANPCESQWNMKKNIVENIQLPHTLMSRFDLIFLMLDPHSEAFDAKLAKHLVSLYYENEPEADDSLIDMSVLRDYVTFAKEHCLPTLGEEAQQRLIQAYVDMRRVGSGRGQITAYPRQLESLIRLSEAHAKIRLSTTVEIEDVEEAWRLHREALKQSAVDPLSGKIDVNILTTGVSGSHRQKIAQLTDILRKLIDTKEKVTISYQKLYNEFKDGTSSATRDVFEDALKNLQDLGKVTIGKGTIKIL</sequence>
<dbReference type="Gene3D" id="2.40.50.140">
    <property type="entry name" value="Nucleic acid-binding proteins"/>
    <property type="match status" value="1"/>
</dbReference>
<dbReference type="InterPro" id="IPR042185">
    <property type="entry name" value="Serpin_sf_2"/>
</dbReference>
<organism evidence="17 18">
    <name type="scientific">Trichogramma brassicae</name>
    <dbReference type="NCBI Taxonomy" id="86971"/>
    <lineage>
        <taxon>Eukaryota</taxon>
        <taxon>Metazoa</taxon>
        <taxon>Ecdysozoa</taxon>
        <taxon>Arthropoda</taxon>
        <taxon>Hexapoda</taxon>
        <taxon>Insecta</taxon>
        <taxon>Pterygota</taxon>
        <taxon>Neoptera</taxon>
        <taxon>Endopterygota</taxon>
        <taxon>Hymenoptera</taxon>
        <taxon>Apocrita</taxon>
        <taxon>Proctotrupomorpha</taxon>
        <taxon>Chalcidoidea</taxon>
        <taxon>Trichogrammatidae</taxon>
        <taxon>Trichogramma</taxon>
    </lineage>
</organism>
<evidence type="ECO:0000256" key="14">
    <source>
        <dbReference type="RuleBase" id="RU004070"/>
    </source>
</evidence>
<evidence type="ECO:0000256" key="13">
    <source>
        <dbReference type="RuleBase" id="RU000411"/>
    </source>
</evidence>
<evidence type="ECO:0000256" key="1">
    <source>
        <dbReference type="ARBA" id="ARBA00004123"/>
    </source>
</evidence>
<evidence type="ECO:0000256" key="15">
    <source>
        <dbReference type="SAM" id="MobiDB-lite"/>
    </source>
</evidence>
<proteinExistence type="inferred from homology"/>
<keyword evidence="4" id="KW-0646">Protease inhibitor</keyword>
<evidence type="ECO:0000256" key="3">
    <source>
        <dbReference type="ARBA" id="ARBA00012551"/>
    </source>
</evidence>
<dbReference type="GO" id="GO:0017116">
    <property type="term" value="F:single-stranded DNA helicase activity"/>
    <property type="evidence" value="ECO:0007669"/>
    <property type="project" value="TreeGrafter"/>
</dbReference>
<feature type="region of interest" description="Disordered" evidence="15">
    <location>
        <begin position="67"/>
        <end position="104"/>
    </location>
</feature>
<dbReference type="Pfam" id="PF17855">
    <property type="entry name" value="MCM_lid"/>
    <property type="match status" value="1"/>
</dbReference>
<dbReference type="GO" id="GO:0016787">
    <property type="term" value="F:hydrolase activity"/>
    <property type="evidence" value="ECO:0007669"/>
    <property type="project" value="UniProtKB-KW"/>
</dbReference>
<keyword evidence="11 14" id="KW-0238">DNA-binding</keyword>
<comment type="similarity">
    <text evidence="2 14">Belongs to the MCM family.</text>
</comment>
<protein>
    <recommendedName>
        <fullName evidence="3">DNA helicase</fullName>
        <ecNumber evidence="3">3.6.4.12</ecNumber>
    </recommendedName>
</protein>
<evidence type="ECO:0000256" key="12">
    <source>
        <dbReference type="ARBA" id="ARBA00023242"/>
    </source>
</evidence>
<dbReference type="GO" id="GO:0000727">
    <property type="term" value="P:double-strand break repair via break-induced replication"/>
    <property type="evidence" value="ECO:0007669"/>
    <property type="project" value="TreeGrafter"/>
</dbReference>
<evidence type="ECO:0000256" key="7">
    <source>
        <dbReference type="ARBA" id="ARBA00022801"/>
    </source>
</evidence>
<feature type="compositionally biased region" description="Basic and acidic residues" evidence="15">
    <location>
        <begin position="595"/>
        <end position="605"/>
    </location>
</feature>
<feature type="region of interest" description="Disordered" evidence="15">
    <location>
        <begin position="1404"/>
        <end position="1423"/>
    </location>
</feature>
<dbReference type="SMART" id="SM00093">
    <property type="entry name" value="SERPIN"/>
    <property type="match status" value="1"/>
</dbReference>
<dbReference type="InterPro" id="IPR027417">
    <property type="entry name" value="P-loop_NTPase"/>
</dbReference>
<dbReference type="Proteomes" id="UP000479190">
    <property type="component" value="Unassembled WGS sequence"/>
</dbReference>
<dbReference type="FunFam" id="3.40.50.300:FF:000217">
    <property type="entry name" value="DNA helicase"/>
    <property type="match status" value="1"/>
</dbReference>
<dbReference type="Gene3D" id="3.30.1640.10">
    <property type="entry name" value="mini-chromosome maintenance (MCM) complex, chain A, domain 1"/>
    <property type="match status" value="1"/>
</dbReference>
<keyword evidence="8" id="KW-0347">Helicase</keyword>
<evidence type="ECO:0000259" key="16">
    <source>
        <dbReference type="PROSITE" id="PS50051"/>
    </source>
</evidence>
<dbReference type="GO" id="GO:0003697">
    <property type="term" value="F:single-stranded DNA binding"/>
    <property type="evidence" value="ECO:0007669"/>
    <property type="project" value="TreeGrafter"/>
</dbReference>
<evidence type="ECO:0000256" key="5">
    <source>
        <dbReference type="ARBA" id="ARBA00022705"/>
    </source>
</evidence>
<dbReference type="PROSITE" id="PS00847">
    <property type="entry name" value="MCM_1"/>
    <property type="match status" value="1"/>
</dbReference>
<keyword evidence="10" id="KW-0722">Serine protease inhibitor</keyword>
<feature type="compositionally biased region" description="Polar residues" evidence="15">
    <location>
        <begin position="1523"/>
        <end position="1542"/>
    </location>
</feature>
<dbReference type="Pfam" id="PF17207">
    <property type="entry name" value="MCM_OB"/>
    <property type="match status" value="1"/>
</dbReference>
<dbReference type="SMART" id="SM00382">
    <property type="entry name" value="AAA"/>
    <property type="match status" value="1"/>
</dbReference>
<dbReference type="FunFam" id="3.30.1640.10:FF:000001">
    <property type="entry name" value="DNA helicase"/>
    <property type="match status" value="1"/>
</dbReference>
<dbReference type="Gene3D" id="1.10.10.10">
    <property type="entry name" value="Winged helix-like DNA-binding domain superfamily/Winged helix DNA-binding domain"/>
    <property type="match status" value="1"/>
</dbReference>
<keyword evidence="9 14" id="KW-0067">ATP-binding</keyword>
<gene>
    <name evidence="17" type="ORF">TBRA_LOCUS7195</name>
</gene>
<evidence type="ECO:0000256" key="4">
    <source>
        <dbReference type="ARBA" id="ARBA00022690"/>
    </source>
</evidence>
<feature type="compositionally biased region" description="Basic and acidic residues" evidence="15">
    <location>
        <begin position="864"/>
        <end position="873"/>
    </location>
</feature>
<feature type="region of interest" description="Disordered" evidence="15">
    <location>
        <begin position="848"/>
        <end position="873"/>
    </location>
</feature>
<dbReference type="OrthoDB" id="10251574at2759"/>
<comment type="similarity">
    <text evidence="13">Belongs to the serpin family.</text>
</comment>
<feature type="region of interest" description="Disordered" evidence="15">
    <location>
        <begin position="1569"/>
        <end position="1588"/>
    </location>
</feature>
<feature type="domain" description="MCM C-terminal AAA(+) ATPase" evidence="16">
    <location>
        <begin position="1937"/>
        <end position="2145"/>
    </location>
</feature>
<dbReference type="GO" id="GO:0005634">
    <property type="term" value="C:nucleus"/>
    <property type="evidence" value="ECO:0007669"/>
    <property type="project" value="UniProtKB-SubCell"/>
</dbReference>
<dbReference type="InterPro" id="IPR008047">
    <property type="entry name" value="MCM_4"/>
</dbReference>
<evidence type="ECO:0000256" key="8">
    <source>
        <dbReference type="ARBA" id="ARBA00022806"/>
    </source>
</evidence>
<keyword evidence="7" id="KW-0378">Hydrolase</keyword>
<dbReference type="Gene3D" id="3.40.50.300">
    <property type="entry name" value="P-loop containing nucleotide triphosphate hydrolases"/>
    <property type="match status" value="1"/>
</dbReference>
<dbReference type="InterPro" id="IPR027925">
    <property type="entry name" value="MCM_N"/>
</dbReference>
<dbReference type="GO" id="GO:0042555">
    <property type="term" value="C:MCM complex"/>
    <property type="evidence" value="ECO:0007669"/>
    <property type="project" value="InterPro"/>
</dbReference>
<dbReference type="Gene3D" id="2.30.39.10">
    <property type="entry name" value="Alpha-1-antitrypsin, domain 1"/>
    <property type="match status" value="1"/>
</dbReference>
<evidence type="ECO:0000313" key="18">
    <source>
        <dbReference type="Proteomes" id="UP000479190"/>
    </source>
</evidence>
<feature type="region of interest" description="Disordered" evidence="15">
    <location>
        <begin position="1434"/>
        <end position="1549"/>
    </location>
</feature>
<dbReference type="Pfam" id="PF00079">
    <property type="entry name" value="Serpin"/>
    <property type="match status" value="1"/>
</dbReference>
<keyword evidence="5" id="KW-0235">DNA replication</keyword>
<dbReference type="PANTHER" id="PTHR11630">
    <property type="entry name" value="DNA REPLICATION LICENSING FACTOR MCM FAMILY MEMBER"/>
    <property type="match status" value="1"/>
</dbReference>
<dbReference type="GO" id="GO:0005524">
    <property type="term" value="F:ATP binding"/>
    <property type="evidence" value="ECO:0007669"/>
    <property type="project" value="UniProtKB-KW"/>
</dbReference>
<dbReference type="CDD" id="cd17755">
    <property type="entry name" value="MCM4"/>
    <property type="match status" value="1"/>
</dbReference>
<dbReference type="SUPFAM" id="SSF52540">
    <property type="entry name" value="P-loop containing nucleoside triphosphate hydrolases"/>
    <property type="match status" value="1"/>
</dbReference>
<dbReference type="InterPro" id="IPR033762">
    <property type="entry name" value="MCM_OB"/>
</dbReference>
<dbReference type="FunFam" id="2.20.28.10:FF:000003">
    <property type="entry name" value="DNA helicase"/>
    <property type="match status" value="1"/>
</dbReference>
<dbReference type="InterPro" id="IPR042178">
    <property type="entry name" value="Serpin_sf_1"/>
</dbReference>
<dbReference type="InterPro" id="IPR001208">
    <property type="entry name" value="MCM_dom"/>
</dbReference>
<dbReference type="InterPro" id="IPR036186">
    <property type="entry name" value="Serpin_sf"/>
</dbReference>
<dbReference type="EMBL" id="CADCXV010000777">
    <property type="protein sequence ID" value="CAB0035297.1"/>
    <property type="molecule type" value="Genomic_DNA"/>
</dbReference>
<dbReference type="Pfam" id="PF14551">
    <property type="entry name" value="MCM_N"/>
    <property type="match status" value="1"/>
</dbReference>
<feature type="region of interest" description="Disordered" evidence="15">
    <location>
        <begin position="565"/>
        <end position="607"/>
    </location>
</feature>
<reference evidence="17 18" key="1">
    <citation type="submission" date="2020-02" db="EMBL/GenBank/DDBJ databases">
        <authorList>
            <person name="Ferguson B K."/>
        </authorList>
    </citation>
    <scope>NUCLEOTIDE SEQUENCE [LARGE SCALE GENOMIC DNA]</scope>
</reference>
<accession>A0A6H5IBB9</accession>
<dbReference type="PRINTS" id="PR01657">
    <property type="entry name" value="MCMFAMILY"/>
</dbReference>
<dbReference type="GO" id="GO:0004867">
    <property type="term" value="F:serine-type endopeptidase inhibitor activity"/>
    <property type="evidence" value="ECO:0007669"/>
    <property type="project" value="UniProtKB-KW"/>
</dbReference>
<dbReference type="InterPro" id="IPR031327">
    <property type="entry name" value="MCM"/>
</dbReference>
<feature type="compositionally biased region" description="Polar residues" evidence="15">
    <location>
        <begin position="565"/>
        <end position="590"/>
    </location>
</feature>
<dbReference type="SMART" id="SM00350">
    <property type="entry name" value="MCM"/>
    <property type="match status" value="1"/>
</dbReference>
<dbReference type="InterPro" id="IPR018525">
    <property type="entry name" value="MCM_CS"/>
</dbReference>
<feature type="compositionally biased region" description="Low complexity" evidence="15">
    <location>
        <begin position="76"/>
        <end position="89"/>
    </location>
</feature>